<dbReference type="EMBL" id="FJUW01000050">
    <property type="protein sequence ID" value="CZT09446.1"/>
    <property type="molecule type" value="Genomic_DNA"/>
</dbReference>
<dbReference type="Proteomes" id="UP000178129">
    <property type="component" value="Unassembled WGS sequence"/>
</dbReference>
<feature type="region of interest" description="Disordered" evidence="1">
    <location>
        <begin position="246"/>
        <end position="285"/>
    </location>
</feature>
<evidence type="ECO:0000256" key="1">
    <source>
        <dbReference type="SAM" id="MobiDB-lite"/>
    </source>
</evidence>
<proteinExistence type="predicted"/>
<protein>
    <submittedName>
        <fullName evidence="2">Uncharacterized protein</fullName>
    </submittedName>
</protein>
<dbReference type="AlphaFoldDB" id="A0A1E1LFY5"/>
<gene>
    <name evidence="2" type="ORF">RCO7_07371</name>
</gene>
<comment type="caution">
    <text evidence="2">The sequence shown here is derived from an EMBL/GenBank/DDBJ whole genome shotgun (WGS) entry which is preliminary data.</text>
</comment>
<keyword evidence="3" id="KW-1185">Reference proteome</keyword>
<name>A0A1E1LFY5_9HELO</name>
<evidence type="ECO:0000313" key="2">
    <source>
        <dbReference type="EMBL" id="CZT09446.1"/>
    </source>
</evidence>
<accession>A0A1E1LFY5</accession>
<dbReference type="InParanoid" id="A0A1E1LFY5"/>
<evidence type="ECO:0000313" key="3">
    <source>
        <dbReference type="Proteomes" id="UP000178129"/>
    </source>
</evidence>
<reference evidence="3" key="1">
    <citation type="submission" date="2016-03" db="EMBL/GenBank/DDBJ databases">
        <authorList>
            <person name="Ploux O."/>
        </authorList>
    </citation>
    <scope>NUCLEOTIDE SEQUENCE [LARGE SCALE GENOMIC DNA]</scope>
    <source>
        <strain evidence="3">UK7</strain>
    </source>
</reference>
<organism evidence="2 3">
    <name type="scientific">Rhynchosporium graminicola</name>
    <dbReference type="NCBI Taxonomy" id="2792576"/>
    <lineage>
        <taxon>Eukaryota</taxon>
        <taxon>Fungi</taxon>
        <taxon>Dikarya</taxon>
        <taxon>Ascomycota</taxon>
        <taxon>Pezizomycotina</taxon>
        <taxon>Leotiomycetes</taxon>
        <taxon>Helotiales</taxon>
        <taxon>Ploettnerulaceae</taxon>
        <taxon>Rhynchosporium</taxon>
    </lineage>
</organism>
<feature type="region of interest" description="Disordered" evidence="1">
    <location>
        <begin position="1"/>
        <end position="27"/>
    </location>
</feature>
<sequence>MATQLADGGGATAATEPCSDSSTKSDDFTNRGCLLKIRQQRSLPPNAEGANKALAEAKEILFGHWRAAHKFSEEKIKAVQAAKFQVNVFWHLIEDDVYRIAADPIKELEQIRIASPKTMEALRNHLEKLKISSTSQLEIEACILPLPLSVYQERPLAQNMHNAARRRVAKETLAFRKKGSKFKSWMTVIRAEDVTQEASGWGWNDTTEVDTWQELSFEKEYKQISWGEQSYRETCLQQRSKVTMSTITGNGNKGRNPKAKITDSRVNDKPVATSSASQKDKKKFEADVKARMIERLHKGRSDPRVLRSITVARGCSSDGKGCAACRANTR</sequence>